<evidence type="ECO:0000259" key="6">
    <source>
        <dbReference type="PROSITE" id="PS50921"/>
    </source>
</evidence>
<dbReference type="InterPro" id="IPR011006">
    <property type="entry name" value="CheY-like_superfamily"/>
</dbReference>
<dbReference type="SUPFAM" id="SSF52172">
    <property type="entry name" value="CheY-like"/>
    <property type="match status" value="1"/>
</dbReference>
<proteinExistence type="predicted"/>
<dbReference type="Proteomes" id="UP000317303">
    <property type="component" value="Unassembled WGS sequence"/>
</dbReference>
<keyword evidence="8" id="KW-1185">Reference proteome</keyword>
<feature type="domain" description="ANTAR" evidence="6">
    <location>
        <begin position="188"/>
        <end position="249"/>
    </location>
</feature>
<dbReference type="SUPFAM" id="SSF55781">
    <property type="entry name" value="GAF domain-like"/>
    <property type="match status" value="1"/>
</dbReference>
<dbReference type="InterPro" id="IPR005561">
    <property type="entry name" value="ANTAR"/>
</dbReference>
<organism evidence="7 8">
    <name type="scientific">Prauserella rugosa</name>
    <dbReference type="NCBI Taxonomy" id="43354"/>
    <lineage>
        <taxon>Bacteria</taxon>
        <taxon>Bacillati</taxon>
        <taxon>Actinomycetota</taxon>
        <taxon>Actinomycetes</taxon>
        <taxon>Pseudonocardiales</taxon>
        <taxon>Pseudonocardiaceae</taxon>
        <taxon>Prauserella</taxon>
    </lineage>
</organism>
<dbReference type="SMART" id="SM01012">
    <property type="entry name" value="ANTAR"/>
    <property type="match status" value="1"/>
</dbReference>
<keyword evidence="4" id="KW-0804">Transcription</keyword>
<dbReference type="InterPro" id="IPR029016">
    <property type="entry name" value="GAF-like_dom_sf"/>
</dbReference>
<evidence type="ECO:0000256" key="4">
    <source>
        <dbReference type="ARBA" id="ARBA00023163"/>
    </source>
</evidence>
<dbReference type="Gene3D" id="1.10.10.10">
    <property type="entry name" value="Winged helix-like DNA-binding domain superfamily/Winged helix DNA-binding domain"/>
    <property type="match status" value="1"/>
</dbReference>
<comment type="caution">
    <text evidence="7">The sequence shown here is derived from an EMBL/GenBank/DDBJ whole genome shotgun (WGS) entry which is preliminary data.</text>
</comment>
<feature type="compositionally biased region" description="Polar residues" evidence="5">
    <location>
        <begin position="1"/>
        <end position="16"/>
    </location>
</feature>
<accession>A0A660CF00</accession>
<keyword evidence="1" id="KW-0808">Transferase</keyword>
<dbReference type="AlphaFoldDB" id="A0A660CF00"/>
<dbReference type="OrthoDB" id="4629915at2"/>
<dbReference type="EMBL" id="VLJV01000001">
    <property type="protein sequence ID" value="TWH19455.1"/>
    <property type="molecule type" value="Genomic_DNA"/>
</dbReference>
<dbReference type="Gene3D" id="3.30.450.40">
    <property type="match status" value="1"/>
</dbReference>
<evidence type="ECO:0000256" key="1">
    <source>
        <dbReference type="ARBA" id="ARBA00022679"/>
    </source>
</evidence>
<evidence type="ECO:0000256" key="2">
    <source>
        <dbReference type="ARBA" id="ARBA00022777"/>
    </source>
</evidence>
<evidence type="ECO:0000256" key="3">
    <source>
        <dbReference type="ARBA" id="ARBA00023015"/>
    </source>
</evidence>
<dbReference type="InterPro" id="IPR003018">
    <property type="entry name" value="GAF"/>
</dbReference>
<dbReference type="GO" id="GO:0016301">
    <property type="term" value="F:kinase activity"/>
    <property type="evidence" value="ECO:0007669"/>
    <property type="project" value="UniProtKB-KW"/>
</dbReference>
<reference evidence="7 8" key="1">
    <citation type="submission" date="2019-07" db="EMBL/GenBank/DDBJ databases">
        <title>R&amp;d 2014.</title>
        <authorList>
            <person name="Klenk H.-P."/>
        </authorList>
    </citation>
    <scope>NUCLEOTIDE SEQUENCE [LARGE SCALE GENOMIC DNA]</scope>
    <source>
        <strain evidence="7 8">DSM 43194</strain>
    </source>
</reference>
<sequence>MNRPSTGGQGSASQHDGQVPDEVAEHFTSLTRSLLASKNVSEVLERVVDACWRVIPGAELVSITLRDPQGSFFTPVETDELATEIDRLQYRFDEGPCLSAADPDGPALAASNDLSRDSQWLRFGPAASELGLVSLLATSLFPAHRPPQITGALNIYAKRPDAFGPGTASSALLLATHASLALAHTDAVTRAALEREQLRRAIDSRDVIGQAKGILVERRGLSADEAFDVLRTTSQQLNIKVAELAERLTDGHAPRLDEE</sequence>
<dbReference type="InterPro" id="IPR012074">
    <property type="entry name" value="GAF_ANTAR"/>
</dbReference>
<dbReference type="InterPro" id="IPR036388">
    <property type="entry name" value="WH-like_DNA-bd_sf"/>
</dbReference>
<evidence type="ECO:0000256" key="5">
    <source>
        <dbReference type="SAM" id="MobiDB-lite"/>
    </source>
</evidence>
<dbReference type="RefSeq" id="WP_051757443.1">
    <property type="nucleotide sequence ID" value="NZ_JOIJ01000002.1"/>
</dbReference>
<gene>
    <name evidence="7" type="ORF">JD82_01280</name>
</gene>
<evidence type="ECO:0000313" key="8">
    <source>
        <dbReference type="Proteomes" id="UP000317303"/>
    </source>
</evidence>
<dbReference type="PIRSF" id="PIRSF036625">
    <property type="entry name" value="GAF_ANTAR"/>
    <property type="match status" value="1"/>
</dbReference>
<keyword evidence="2" id="KW-0418">Kinase</keyword>
<keyword evidence="3" id="KW-0805">Transcription regulation</keyword>
<dbReference type="GO" id="GO:0003723">
    <property type="term" value="F:RNA binding"/>
    <property type="evidence" value="ECO:0007669"/>
    <property type="project" value="InterPro"/>
</dbReference>
<dbReference type="Pfam" id="PF13185">
    <property type="entry name" value="GAF_2"/>
    <property type="match status" value="1"/>
</dbReference>
<dbReference type="PROSITE" id="PS50921">
    <property type="entry name" value="ANTAR"/>
    <property type="match status" value="1"/>
</dbReference>
<name>A0A660CF00_9PSEU</name>
<dbReference type="Pfam" id="PF03861">
    <property type="entry name" value="ANTAR"/>
    <property type="match status" value="1"/>
</dbReference>
<evidence type="ECO:0000313" key="7">
    <source>
        <dbReference type="EMBL" id="TWH19455.1"/>
    </source>
</evidence>
<protein>
    <submittedName>
        <fullName evidence="7">GAF domain-containing protein</fullName>
    </submittedName>
</protein>
<feature type="region of interest" description="Disordered" evidence="5">
    <location>
        <begin position="1"/>
        <end position="20"/>
    </location>
</feature>